<dbReference type="EMBL" id="CP163441">
    <property type="protein sequence ID" value="XDQ45110.1"/>
    <property type="molecule type" value="Genomic_DNA"/>
</dbReference>
<gene>
    <name evidence="3" type="ORF">AB5J52_24175</name>
</gene>
<proteinExistence type="predicted"/>
<evidence type="ECO:0000313" key="3">
    <source>
        <dbReference type="EMBL" id="XDQ45110.1"/>
    </source>
</evidence>
<keyword evidence="2" id="KW-0472">Membrane</keyword>
<feature type="region of interest" description="Disordered" evidence="1">
    <location>
        <begin position="175"/>
        <end position="195"/>
    </location>
</feature>
<keyword evidence="2" id="KW-1133">Transmembrane helix</keyword>
<feature type="transmembrane region" description="Helical" evidence="2">
    <location>
        <begin position="119"/>
        <end position="138"/>
    </location>
</feature>
<accession>A0AB39QUI6</accession>
<organism evidence="3">
    <name type="scientific">Streptomyces sp. R39</name>
    <dbReference type="NCBI Taxonomy" id="3238631"/>
    <lineage>
        <taxon>Bacteria</taxon>
        <taxon>Bacillati</taxon>
        <taxon>Actinomycetota</taxon>
        <taxon>Actinomycetes</taxon>
        <taxon>Kitasatosporales</taxon>
        <taxon>Streptomycetaceae</taxon>
        <taxon>Streptomyces</taxon>
    </lineage>
</organism>
<sequence length="195" mass="20102">MPQAVLALGTAAVTASGWVWYVPALADLRAGADRPLSRRDAAAACVSGWSTAGIVAVLLLLAEAWWIPCAAAVAGALVTVGLRIRAVVARRGEAREAARQWRELAGSGRPLPGTDRSRYVVAALVGTGLAAAVVTAALRLAAGVDDTADRLAAVTAPAAVLGLFLALAVTHTRMARRRARTDRARPSRQGRAGTP</sequence>
<evidence type="ECO:0000256" key="2">
    <source>
        <dbReference type="SAM" id="Phobius"/>
    </source>
</evidence>
<protein>
    <recommendedName>
        <fullName evidence="4">Secreted protein</fullName>
    </recommendedName>
</protein>
<feature type="transmembrane region" description="Helical" evidence="2">
    <location>
        <begin position="150"/>
        <end position="170"/>
    </location>
</feature>
<reference evidence="3" key="1">
    <citation type="submission" date="2024-07" db="EMBL/GenBank/DDBJ databases">
        <authorList>
            <person name="Yu S.T."/>
        </authorList>
    </citation>
    <scope>NUCLEOTIDE SEQUENCE</scope>
    <source>
        <strain evidence="3">R39</strain>
    </source>
</reference>
<feature type="transmembrane region" description="Helical" evidence="2">
    <location>
        <begin position="40"/>
        <end position="59"/>
    </location>
</feature>
<feature type="transmembrane region" description="Helical" evidence="2">
    <location>
        <begin position="6"/>
        <end position="28"/>
    </location>
</feature>
<dbReference type="RefSeq" id="WP_369223851.1">
    <property type="nucleotide sequence ID" value="NZ_CP163441.1"/>
</dbReference>
<feature type="transmembrane region" description="Helical" evidence="2">
    <location>
        <begin position="65"/>
        <end position="84"/>
    </location>
</feature>
<evidence type="ECO:0000256" key="1">
    <source>
        <dbReference type="SAM" id="MobiDB-lite"/>
    </source>
</evidence>
<dbReference type="AlphaFoldDB" id="A0AB39QUI6"/>
<keyword evidence="2" id="KW-0812">Transmembrane</keyword>
<name>A0AB39QUI6_9ACTN</name>
<evidence type="ECO:0008006" key="4">
    <source>
        <dbReference type="Google" id="ProtNLM"/>
    </source>
</evidence>